<evidence type="ECO:0000256" key="4">
    <source>
        <dbReference type="ARBA" id="ARBA00022679"/>
    </source>
</evidence>
<feature type="domain" description="Response regulatory" evidence="9">
    <location>
        <begin position="633"/>
        <end position="759"/>
    </location>
</feature>
<keyword evidence="12" id="KW-1185">Reference proteome</keyword>
<dbReference type="InterPro" id="IPR036890">
    <property type="entry name" value="HATPase_C_sf"/>
</dbReference>
<evidence type="ECO:0000256" key="7">
    <source>
        <dbReference type="SAM" id="MobiDB-lite"/>
    </source>
</evidence>
<dbReference type="InterPro" id="IPR003661">
    <property type="entry name" value="HisK_dim/P_dom"/>
</dbReference>
<evidence type="ECO:0000256" key="1">
    <source>
        <dbReference type="ARBA" id="ARBA00000085"/>
    </source>
</evidence>
<feature type="domain" description="PAS" evidence="10">
    <location>
        <begin position="32"/>
        <end position="89"/>
    </location>
</feature>
<dbReference type="STRING" id="1043003.A0A074W1W7"/>
<dbReference type="GO" id="GO:0005886">
    <property type="term" value="C:plasma membrane"/>
    <property type="evidence" value="ECO:0007669"/>
    <property type="project" value="TreeGrafter"/>
</dbReference>
<proteinExistence type="predicted"/>
<keyword evidence="3 6" id="KW-0597">Phosphoprotein</keyword>
<dbReference type="SMART" id="SM00091">
    <property type="entry name" value="PAS"/>
    <property type="match status" value="1"/>
</dbReference>
<dbReference type="GO" id="GO:0000155">
    <property type="term" value="F:phosphorelay sensor kinase activity"/>
    <property type="evidence" value="ECO:0007669"/>
    <property type="project" value="InterPro"/>
</dbReference>
<dbReference type="CDD" id="cd16922">
    <property type="entry name" value="HATPase_EvgS-ArcB-TorS-like"/>
    <property type="match status" value="1"/>
</dbReference>
<protein>
    <recommendedName>
        <fullName evidence="2">histidine kinase</fullName>
        <ecNumber evidence="2">2.7.13.3</ecNumber>
    </recommendedName>
</protein>
<dbReference type="PROSITE" id="PS50110">
    <property type="entry name" value="RESPONSE_REGULATORY"/>
    <property type="match status" value="1"/>
</dbReference>
<dbReference type="SMART" id="SM00387">
    <property type="entry name" value="HATPase_c"/>
    <property type="match status" value="1"/>
</dbReference>
<evidence type="ECO:0000259" key="9">
    <source>
        <dbReference type="PROSITE" id="PS50110"/>
    </source>
</evidence>
<dbReference type="GO" id="GO:0006355">
    <property type="term" value="P:regulation of DNA-templated transcription"/>
    <property type="evidence" value="ECO:0007669"/>
    <property type="project" value="InterPro"/>
</dbReference>
<dbReference type="Gene3D" id="3.40.50.2300">
    <property type="match status" value="1"/>
</dbReference>
<dbReference type="RefSeq" id="XP_040880945.1">
    <property type="nucleotide sequence ID" value="XM_041026246.1"/>
</dbReference>
<dbReference type="EC" id="2.7.13.3" evidence="2"/>
<feature type="domain" description="PAS" evidence="10">
    <location>
        <begin position="157"/>
        <end position="201"/>
    </location>
</feature>
<dbReference type="SUPFAM" id="SSF52172">
    <property type="entry name" value="CheY-like"/>
    <property type="match status" value="1"/>
</dbReference>
<organism evidence="11 12">
    <name type="scientific">Aureobasidium melanogenum (strain CBS 110374)</name>
    <name type="common">Aureobasidium pullulans var. melanogenum</name>
    <dbReference type="NCBI Taxonomy" id="1043003"/>
    <lineage>
        <taxon>Eukaryota</taxon>
        <taxon>Fungi</taxon>
        <taxon>Dikarya</taxon>
        <taxon>Ascomycota</taxon>
        <taxon>Pezizomycotina</taxon>
        <taxon>Dothideomycetes</taxon>
        <taxon>Dothideomycetidae</taxon>
        <taxon>Dothideales</taxon>
        <taxon>Saccotheciaceae</taxon>
        <taxon>Aureobasidium</taxon>
    </lineage>
</organism>
<dbReference type="PANTHER" id="PTHR43047:SF72">
    <property type="entry name" value="OSMOSENSING HISTIDINE PROTEIN KINASE SLN1"/>
    <property type="match status" value="1"/>
</dbReference>
<comment type="catalytic activity">
    <reaction evidence="1">
        <text>ATP + protein L-histidine = ADP + protein N-phospho-L-histidine.</text>
        <dbReference type="EC" id="2.7.13.3"/>
    </reaction>
</comment>
<dbReference type="InterPro" id="IPR011006">
    <property type="entry name" value="CheY-like_superfamily"/>
</dbReference>
<dbReference type="AlphaFoldDB" id="A0A074W1W7"/>
<dbReference type="InterPro" id="IPR003594">
    <property type="entry name" value="HATPase_dom"/>
</dbReference>
<dbReference type="InterPro" id="IPR000014">
    <property type="entry name" value="PAS"/>
</dbReference>
<dbReference type="Pfam" id="PF00072">
    <property type="entry name" value="Response_reg"/>
    <property type="match status" value="1"/>
</dbReference>
<accession>A0A074W1W7</accession>
<evidence type="ECO:0000313" key="12">
    <source>
        <dbReference type="Proteomes" id="UP000030672"/>
    </source>
</evidence>
<dbReference type="Pfam" id="PF02518">
    <property type="entry name" value="HATPase_c"/>
    <property type="match status" value="1"/>
</dbReference>
<dbReference type="PANTHER" id="PTHR43047">
    <property type="entry name" value="TWO-COMPONENT HISTIDINE PROTEIN KINASE"/>
    <property type="match status" value="1"/>
</dbReference>
<keyword evidence="5" id="KW-0418">Kinase</keyword>
<feature type="compositionally biased region" description="Polar residues" evidence="7">
    <location>
        <begin position="354"/>
        <end position="364"/>
    </location>
</feature>
<keyword evidence="4" id="KW-0808">Transferase</keyword>
<dbReference type="Proteomes" id="UP000030672">
    <property type="component" value="Unassembled WGS sequence"/>
</dbReference>
<evidence type="ECO:0000256" key="3">
    <source>
        <dbReference type="ARBA" id="ARBA00022553"/>
    </source>
</evidence>
<dbReference type="NCBIfam" id="TIGR00229">
    <property type="entry name" value="sensory_box"/>
    <property type="match status" value="1"/>
</dbReference>
<dbReference type="SMART" id="SM00388">
    <property type="entry name" value="HisKA"/>
    <property type="match status" value="1"/>
</dbReference>
<dbReference type="GeneID" id="63919619"/>
<dbReference type="CDD" id="cd00082">
    <property type="entry name" value="HisKA"/>
    <property type="match status" value="1"/>
</dbReference>
<dbReference type="SMART" id="SM00448">
    <property type="entry name" value="REC"/>
    <property type="match status" value="1"/>
</dbReference>
<dbReference type="Gene3D" id="3.30.565.10">
    <property type="entry name" value="Histidine kinase-like ATPase, C-terminal domain"/>
    <property type="match status" value="1"/>
</dbReference>
<dbReference type="SUPFAM" id="SSF55874">
    <property type="entry name" value="ATPase domain of HSP90 chaperone/DNA topoisomerase II/histidine kinase"/>
    <property type="match status" value="1"/>
</dbReference>
<evidence type="ECO:0000259" key="8">
    <source>
        <dbReference type="PROSITE" id="PS50109"/>
    </source>
</evidence>
<dbReference type="InterPro" id="IPR004358">
    <property type="entry name" value="Sig_transdc_His_kin-like_C"/>
</dbReference>
<dbReference type="CDD" id="cd17546">
    <property type="entry name" value="REC_hyHK_CKI1_RcsC-like"/>
    <property type="match status" value="1"/>
</dbReference>
<dbReference type="Gene3D" id="3.30.450.20">
    <property type="entry name" value="PAS domain"/>
    <property type="match status" value="2"/>
</dbReference>
<dbReference type="InterPro" id="IPR035965">
    <property type="entry name" value="PAS-like_dom_sf"/>
</dbReference>
<feature type="modified residue" description="4-aspartylphosphate" evidence="6">
    <location>
        <position position="684"/>
    </location>
</feature>
<dbReference type="GO" id="GO:0009927">
    <property type="term" value="F:histidine phosphotransfer kinase activity"/>
    <property type="evidence" value="ECO:0007669"/>
    <property type="project" value="TreeGrafter"/>
</dbReference>
<feature type="region of interest" description="Disordered" evidence="7">
    <location>
        <begin position="354"/>
        <end position="381"/>
    </location>
</feature>
<dbReference type="Gene3D" id="1.10.287.130">
    <property type="match status" value="1"/>
</dbReference>
<feature type="compositionally biased region" description="Basic and acidic residues" evidence="7">
    <location>
        <begin position="365"/>
        <end position="377"/>
    </location>
</feature>
<dbReference type="SUPFAM" id="SSF55785">
    <property type="entry name" value="PYP-like sensor domain (PAS domain)"/>
    <property type="match status" value="2"/>
</dbReference>
<dbReference type="CDD" id="cd00130">
    <property type="entry name" value="PAS"/>
    <property type="match status" value="1"/>
</dbReference>
<dbReference type="PROSITE" id="PS50112">
    <property type="entry name" value="PAS"/>
    <property type="match status" value="2"/>
</dbReference>
<reference evidence="11 12" key="1">
    <citation type="journal article" date="2014" name="BMC Genomics">
        <title>Genome sequencing of four Aureobasidium pullulans varieties: biotechnological potential, stress tolerance, and description of new species.</title>
        <authorList>
            <person name="Gostin Ar C."/>
            <person name="Ohm R.A."/>
            <person name="Kogej T."/>
            <person name="Sonjak S."/>
            <person name="Turk M."/>
            <person name="Zajc J."/>
            <person name="Zalar P."/>
            <person name="Grube M."/>
            <person name="Sun H."/>
            <person name="Han J."/>
            <person name="Sharma A."/>
            <person name="Chiniquy J."/>
            <person name="Ngan C.Y."/>
            <person name="Lipzen A."/>
            <person name="Barry K."/>
            <person name="Grigoriev I.V."/>
            <person name="Gunde-Cimerman N."/>
        </authorList>
    </citation>
    <scope>NUCLEOTIDE SEQUENCE [LARGE SCALE GENOMIC DNA]</scope>
    <source>
        <strain evidence="11 12">CBS 110374</strain>
    </source>
</reference>
<dbReference type="EMBL" id="KL584830">
    <property type="protein sequence ID" value="KEQ63922.1"/>
    <property type="molecule type" value="Genomic_DNA"/>
</dbReference>
<dbReference type="HOGENOM" id="CLU_362883_0_0_1"/>
<dbReference type="PROSITE" id="PS50109">
    <property type="entry name" value="HIS_KIN"/>
    <property type="match status" value="1"/>
</dbReference>
<dbReference type="InterPro" id="IPR013767">
    <property type="entry name" value="PAS_fold"/>
</dbReference>
<evidence type="ECO:0000256" key="6">
    <source>
        <dbReference type="PROSITE-ProRule" id="PRU00169"/>
    </source>
</evidence>
<dbReference type="Pfam" id="PF08447">
    <property type="entry name" value="PAS_3"/>
    <property type="match status" value="1"/>
</dbReference>
<dbReference type="InterPro" id="IPR013655">
    <property type="entry name" value="PAS_fold_3"/>
</dbReference>
<evidence type="ECO:0000256" key="5">
    <source>
        <dbReference type="ARBA" id="ARBA00022777"/>
    </source>
</evidence>
<dbReference type="InterPro" id="IPR001789">
    <property type="entry name" value="Sig_transdc_resp-reg_receiver"/>
</dbReference>
<dbReference type="InterPro" id="IPR005467">
    <property type="entry name" value="His_kinase_dom"/>
</dbReference>
<dbReference type="PRINTS" id="PR00344">
    <property type="entry name" value="BCTRLSENSOR"/>
</dbReference>
<evidence type="ECO:0000313" key="11">
    <source>
        <dbReference type="EMBL" id="KEQ63922.1"/>
    </source>
</evidence>
<name>A0A074W1W7_AURM1</name>
<dbReference type="InterPro" id="IPR036097">
    <property type="entry name" value="HisK_dim/P_sf"/>
</dbReference>
<evidence type="ECO:0000256" key="2">
    <source>
        <dbReference type="ARBA" id="ARBA00012438"/>
    </source>
</evidence>
<evidence type="ECO:0000259" key="10">
    <source>
        <dbReference type="PROSITE" id="PS50112"/>
    </source>
</evidence>
<gene>
    <name evidence="11" type="ORF">M437DRAFT_74483</name>
</gene>
<sequence length="774" mass="85748">MCPAAAHSTDDAVVHKRQAAQRITRLLPDGQDSAGSTPRRSLEWKGSVEELLGFRIEDIPTEESWWLARIHPEDLFDVVNSLSKILAPAPDKPYASEARIWAQNYRFKHADGQFLLISERSIVDRDENGNVLSMTSTIFDAEKRRIERKAHREFLDSRNQFALIANNTPSGIWMMDPQGYTTYMNNAAESITGFKFEEIAGWTFHAAVHSCRPDGSPYPVAECPIFRHQQTGTEAMNESEVFVHKNGSFYDIVYSVSPIGDYASGGAVIEFRDVTAQKKLERERLAAIVQNEQQSVLIKASEDHKANMASFVSFVCHELRNPLQGISSATEFLSETLEKLENLTKGMHIGGSTVKDTPNVITNGHRSEAGETPKDDSNSTDVPTIEAIRDLIAYSRELVSNVAVCASHQALITNNVLDLSRLDAGKVEPSYDIVDLRALANETVGMMVSRARVKSINLRLANDDAPPLYLKADSTLMSQVLLNLIGNAVKFTPENGNIEVDIYSEPPDQDGRVVFHGSVIDDGVGMTEAEQQRLFKRFSQANKRVAQTYKGSGLGLSISKEIVKVLGGDMAVESTAGIGSTFSFTTMHDCPTESELASFREQGKIRTTTAATDLEKFQMSNSASITPTPKFKKICVAEDNPINLRHLSKNLEFLGYDYVLCNNGKEALDNFTSPESDVDAVIIDMSMPIMDGLEATRLMRKHEKSNPSTNPRRIRIPIIALSGNAMKEQVEEAMAAGTSDYMIKPCKRAQLKVMLEHWERIIHDGSAHMPLVAK</sequence>
<dbReference type="Pfam" id="PF00989">
    <property type="entry name" value="PAS"/>
    <property type="match status" value="1"/>
</dbReference>
<dbReference type="SUPFAM" id="SSF47384">
    <property type="entry name" value="Homodimeric domain of signal transducing histidine kinase"/>
    <property type="match status" value="1"/>
</dbReference>
<feature type="domain" description="Histidine kinase" evidence="8">
    <location>
        <begin position="314"/>
        <end position="585"/>
    </location>
</feature>